<dbReference type="Pfam" id="PF01473">
    <property type="entry name" value="Choline_bind_1"/>
    <property type="match status" value="2"/>
</dbReference>
<dbReference type="Pfam" id="PF19127">
    <property type="entry name" value="Choline_bind_3"/>
    <property type="match status" value="2"/>
</dbReference>
<evidence type="ECO:0000256" key="2">
    <source>
        <dbReference type="PROSITE-ProRule" id="PRU00591"/>
    </source>
</evidence>
<dbReference type="EMBL" id="WBPB01000078">
    <property type="protein sequence ID" value="KAB2489951.1"/>
    <property type="molecule type" value="Genomic_DNA"/>
</dbReference>
<evidence type="ECO:0000313" key="4">
    <source>
        <dbReference type="Proteomes" id="UP000477920"/>
    </source>
</evidence>
<dbReference type="PROSITE" id="PS51170">
    <property type="entry name" value="CW"/>
    <property type="match status" value="1"/>
</dbReference>
<comment type="caution">
    <text evidence="3">The sequence shown here is derived from an EMBL/GenBank/DDBJ whole genome shotgun (WGS) entry which is preliminary data.</text>
</comment>
<evidence type="ECO:0000313" key="3">
    <source>
        <dbReference type="EMBL" id="KAB2489951.1"/>
    </source>
</evidence>
<keyword evidence="1" id="KW-0677">Repeat</keyword>
<name>A0AB34CXR0_BACCE</name>
<feature type="non-terminal residue" evidence="3">
    <location>
        <position position="1"/>
    </location>
</feature>
<proteinExistence type="predicted"/>
<reference evidence="3 4" key="1">
    <citation type="submission" date="2019-10" db="EMBL/GenBank/DDBJ databases">
        <title>Bacillus from the desert of Cuatro Cinegas, Coahuila.</title>
        <authorList>
            <person name="Olmedo-Alvarez G."/>
            <person name="Saldana S."/>
            <person name="Barcelo D."/>
        </authorList>
    </citation>
    <scope>NUCLEOTIDE SEQUENCE [LARGE SCALE GENOMIC DNA]</scope>
    <source>
        <strain evidence="3 4">CH101a_3T</strain>
    </source>
</reference>
<sequence>IIPYKKGSNKVFVKKGQKYLSGKEGNSVQYTDYIGEDELFELVQIENSSENRPQFKLKNRNGSYLGRNLIAQQFSTDESFSYEIKLPAKTNNEINNWLISWYSGKEHDKERYEGVEFRSNDESDTSIKTAYDSTGKLITDSWVNQDDFYYYANSSGVLIKGWQEIRGNRYYFNPDSNSLVTGSATGTEIGNKLYNINESGALQRSAWDNRSGNWRYSDENGAYIEEGLEQIGGDIYYFKQHNMQNEKLYLQDEVLFIYFSEKGNITHATNLGGSPLDSSIQVTINGKCLMFSSDGFVRREGVFQKEEGGIGYYSLKDGSTYSGWKKIDGKLYYFTNGTHNTLNDHETIDGKTYYFNDRGEAQLIGFVNADGKLYYYDDQGIMQVGWKKIDDKWYYFDDTGAAKVGWFQVYGYFFPYYGYFKYYAKSDGSIYTNTEVELYNGRDAVNTYRFNSNGHPKKIR</sequence>
<dbReference type="Proteomes" id="UP000477920">
    <property type="component" value="Unassembled WGS sequence"/>
</dbReference>
<feature type="repeat" description="Cell wall-binding" evidence="2">
    <location>
        <begin position="383"/>
        <end position="402"/>
    </location>
</feature>
<protein>
    <submittedName>
        <fullName evidence="3">Cell wall-binding protein</fullName>
    </submittedName>
</protein>
<evidence type="ECO:0000256" key="1">
    <source>
        <dbReference type="ARBA" id="ARBA00022737"/>
    </source>
</evidence>
<dbReference type="RefSeq" id="WP_406741437.1">
    <property type="nucleotide sequence ID" value="NZ_WBPB01000078.1"/>
</dbReference>
<organism evidence="3 4">
    <name type="scientific">Bacillus cereus</name>
    <dbReference type="NCBI Taxonomy" id="1396"/>
    <lineage>
        <taxon>Bacteria</taxon>
        <taxon>Bacillati</taxon>
        <taxon>Bacillota</taxon>
        <taxon>Bacilli</taxon>
        <taxon>Bacillales</taxon>
        <taxon>Bacillaceae</taxon>
        <taxon>Bacillus</taxon>
        <taxon>Bacillus cereus group</taxon>
    </lineage>
</organism>
<dbReference type="SUPFAM" id="SSF69360">
    <property type="entry name" value="Cell wall binding repeat"/>
    <property type="match status" value="2"/>
</dbReference>
<accession>A0AB34CXR0</accession>
<dbReference type="Gene3D" id="2.10.270.10">
    <property type="entry name" value="Cholin Binding"/>
    <property type="match status" value="4"/>
</dbReference>
<gene>
    <name evidence="3" type="ORF">F8158_30720</name>
</gene>
<dbReference type="InterPro" id="IPR018337">
    <property type="entry name" value="Cell_wall/Cho-bd_repeat"/>
</dbReference>
<dbReference type="AlphaFoldDB" id="A0AB34CXR0"/>